<comment type="caution">
    <text evidence="1">The sequence shown here is derived from an EMBL/GenBank/DDBJ whole genome shotgun (WGS) entry which is preliminary data.</text>
</comment>
<keyword evidence="2" id="KW-1185">Reference proteome</keyword>
<sequence>MLLRTILQLATGWRSLCSSVHWAQASLKLPALFRRARILSWRSALTLPCVGLRAYTQLERTSWTARVVENEENVPVAAAKERILDALRREYLGHFGFLDGLLHGRLIIYRVYLPLILGARRQVKSAERVETQIFRTCLQRNYTCGTLALCPEAADEDRGTPYTPSRSTLPALAGPTEIGGLVDHMDGTAMHIARGTRPPHPAIAAAPWTLSRQRQQIAVDRVHQQTHGAESSRRDEPGVRIRGVPSDLEIRFKNIEDVVIG</sequence>
<evidence type="ECO:0000313" key="2">
    <source>
        <dbReference type="Proteomes" id="UP001221757"/>
    </source>
</evidence>
<protein>
    <submittedName>
        <fullName evidence="1">Uncharacterized protein</fullName>
    </submittedName>
</protein>
<evidence type="ECO:0000313" key="1">
    <source>
        <dbReference type="EMBL" id="KAJ7699521.1"/>
    </source>
</evidence>
<accession>A0AAD7GPN3</accession>
<name>A0AAD7GPN3_MYCRO</name>
<dbReference type="EMBL" id="JARKIE010000022">
    <property type="protein sequence ID" value="KAJ7699521.1"/>
    <property type="molecule type" value="Genomic_DNA"/>
</dbReference>
<dbReference type="Proteomes" id="UP001221757">
    <property type="component" value="Unassembled WGS sequence"/>
</dbReference>
<organism evidence="1 2">
    <name type="scientific">Mycena rosella</name>
    <name type="common">Pink bonnet</name>
    <name type="synonym">Agaricus rosellus</name>
    <dbReference type="NCBI Taxonomy" id="1033263"/>
    <lineage>
        <taxon>Eukaryota</taxon>
        <taxon>Fungi</taxon>
        <taxon>Dikarya</taxon>
        <taxon>Basidiomycota</taxon>
        <taxon>Agaricomycotina</taxon>
        <taxon>Agaricomycetes</taxon>
        <taxon>Agaricomycetidae</taxon>
        <taxon>Agaricales</taxon>
        <taxon>Marasmiineae</taxon>
        <taxon>Mycenaceae</taxon>
        <taxon>Mycena</taxon>
    </lineage>
</organism>
<reference evidence="1" key="1">
    <citation type="submission" date="2023-03" db="EMBL/GenBank/DDBJ databases">
        <title>Massive genome expansion in bonnet fungi (Mycena s.s.) driven by repeated elements and novel gene families across ecological guilds.</title>
        <authorList>
            <consortium name="Lawrence Berkeley National Laboratory"/>
            <person name="Harder C.B."/>
            <person name="Miyauchi S."/>
            <person name="Viragh M."/>
            <person name="Kuo A."/>
            <person name="Thoen E."/>
            <person name="Andreopoulos B."/>
            <person name="Lu D."/>
            <person name="Skrede I."/>
            <person name="Drula E."/>
            <person name="Henrissat B."/>
            <person name="Morin E."/>
            <person name="Kohler A."/>
            <person name="Barry K."/>
            <person name="LaButti K."/>
            <person name="Morin E."/>
            <person name="Salamov A."/>
            <person name="Lipzen A."/>
            <person name="Mereny Z."/>
            <person name="Hegedus B."/>
            <person name="Baldrian P."/>
            <person name="Stursova M."/>
            <person name="Weitz H."/>
            <person name="Taylor A."/>
            <person name="Grigoriev I.V."/>
            <person name="Nagy L.G."/>
            <person name="Martin F."/>
            <person name="Kauserud H."/>
        </authorList>
    </citation>
    <scope>NUCLEOTIDE SEQUENCE</scope>
    <source>
        <strain evidence="1">CBHHK067</strain>
    </source>
</reference>
<dbReference type="AlphaFoldDB" id="A0AAD7GPN3"/>
<proteinExistence type="predicted"/>
<gene>
    <name evidence="1" type="ORF">B0H17DRAFT_1255654</name>
</gene>